<dbReference type="InterPro" id="IPR002048">
    <property type="entry name" value="EF_hand_dom"/>
</dbReference>
<dbReference type="Proteomes" id="UP000186922">
    <property type="component" value="Unassembled WGS sequence"/>
</dbReference>
<dbReference type="InterPro" id="IPR011992">
    <property type="entry name" value="EF-hand-dom_pair"/>
</dbReference>
<dbReference type="Pfam" id="PF13499">
    <property type="entry name" value="EF-hand_7"/>
    <property type="match status" value="2"/>
</dbReference>
<keyword evidence="1" id="KW-0677">Repeat</keyword>
<evidence type="ECO:0000313" key="4">
    <source>
        <dbReference type="Proteomes" id="UP000186922"/>
    </source>
</evidence>
<evidence type="ECO:0000256" key="1">
    <source>
        <dbReference type="ARBA" id="ARBA00022737"/>
    </source>
</evidence>
<dbReference type="PANTHER" id="PTHR23048:SF49">
    <property type="entry name" value="FI08416P-RELATED"/>
    <property type="match status" value="1"/>
</dbReference>
<organism evidence="3 4">
    <name type="scientific">Ramazzottius varieornatus</name>
    <name type="common">Water bear</name>
    <name type="synonym">Tardigrade</name>
    <dbReference type="NCBI Taxonomy" id="947166"/>
    <lineage>
        <taxon>Eukaryota</taxon>
        <taxon>Metazoa</taxon>
        <taxon>Ecdysozoa</taxon>
        <taxon>Tardigrada</taxon>
        <taxon>Eutardigrada</taxon>
        <taxon>Parachela</taxon>
        <taxon>Hypsibioidea</taxon>
        <taxon>Ramazzottiidae</taxon>
        <taxon>Ramazzottius</taxon>
    </lineage>
</organism>
<keyword evidence="4" id="KW-1185">Reference proteome</keyword>
<gene>
    <name evidence="3" type="primary">RvY_15366-1</name>
    <name evidence="3" type="synonym">RvY_15366.1</name>
    <name evidence="3" type="ORF">RvY_15366</name>
</gene>
<dbReference type="GO" id="GO:0005509">
    <property type="term" value="F:calcium ion binding"/>
    <property type="evidence" value="ECO:0007669"/>
    <property type="project" value="InterPro"/>
</dbReference>
<dbReference type="SUPFAM" id="SSF47473">
    <property type="entry name" value="EF-hand"/>
    <property type="match status" value="1"/>
</dbReference>
<dbReference type="FunFam" id="1.10.238.10:FF:000527">
    <property type="entry name" value="Calmodulin-3"/>
    <property type="match status" value="1"/>
</dbReference>
<dbReference type="STRING" id="947166.A0A1D1VZD9"/>
<dbReference type="InterPro" id="IPR050230">
    <property type="entry name" value="CALM/Myosin/TropC-like"/>
</dbReference>
<feature type="domain" description="EF-hand" evidence="2">
    <location>
        <begin position="83"/>
        <end position="118"/>
    </location>
</feature>
<dbReference type="AlphaFoldDB" id="A0A1D1VZD9"/>
<feature type="domain" description="EF-hand" evidence="2">
    <location>
        <begin position="10"/>
        <end position="45"/>
    </location>
</feature>
<evidence type="ECO:0000313" key="3">
    <source>
        <dbReference type="EMBL" id="GAV05198.1"/>
    </source>
</evidence>
<sequence length="150" mass="17150">MVAQQSFTEQQIADFQEAFSLFDNKGDGRIFASQLGEVLRALGQNPTESEVKKYQAQYKSDQRISFDVFLPIFHEISRLKEPYSHDGFVEGLRHFDTEGNGMVKTSDLRHLLTTLGDKLSEDEFKDLIAGQEDSNGCINYEEFIRNLMNS</sequence>
<dbReference type="EMBL" id="BDGG01000012">
    <property type="protein sequence ID" value="GAV05198.1"/>
    <property type="molecule type" value="Genomic_DNA"/>
</dbReference>
<dbReference type="PROSITE" id="PS50222">
    <property type="entry name" value="EF_HAND_2"/>
    <property type="match status" value="2"/>
</dbReference>
<proteinExistence type="predicted"/>
<evidence type="ECO:0000259" key="2">
    <source>
        <dbReference type="PROSITE" id="PS50222"/>
    </source>
</evidence>
<dbReference type="Gene3D" id="1.10.238.10">
    <property type="entry name" value="EF-hand"/>
    <property type="match status" value="2"/>
</dbReference>
<dbReference type="OrthoDB" id="5959761at2759"/>
<accession>A0A1D1VZD9</accession>
<comment type="caution">
    <text evidence="3">The sequence shown here is derived from an EMBL/GenBank/DDBJ whole genome shotgun (WGS) entry which is preliminary data.</text>
</comment>
<dbReference type="GO" id="GO:0016460">
    <property type="term" value="C:myosin II complex"/>
    <property type="evidence" value="ECO:0007669"/>
    <property type="project" value="TreeGrafter"/>
</dbReference>
<dbReference type="GO" id="GO:0072686">
    <property type="term" value="C:mitotic spindle"/>
    <property type="evidence" value="ECO:0007669"/>
    <property type="project" value="UniProtKB-ARBA"/>
</dbReference>
<name>A0A1D1VZD9_RAMVA</name>
<dbReference type="PANTHER" id="PTHR23048">
    <property type="entry name" value="MYOSIN LIGHT CHAIN 1, 3"/>
    <property type="match status" value="1"/>
</dbReference>
<reference evidence="3 4" key="1">
    <citation type="journal article" date="2016" name="Nat. Commun.">
        <title>Extremotolerant tardigrade genome and improved radiotolerance of human cultured cells by tardigrade-unique protein.</title>
        <authorList>
            <person name="Hashimoto T."/>
            <person name="Horikawa D.D."/>
            <person name="Saito Y."/>
            <person name="Kuwahara H."/>
            <person name="Kozuka-Hata H."/>
            <person name="Shin-I T."/>
            <person name="Minakuchi Y."/>
            <person name="Ohishi K."/>
            <person name="Motoyama A."/>
            <person name="Aizu T."/>
            <person name="Enomoto A."/>
            <person name="Kondo K."/>
            <person name="Tanaka S."/>
            <person name="Hara Y."/>
            <person name="Koshikawa S."/>
            <person name="Sagara H."/>
            <person name="Miura T."/>
            <person name="Yokobori S."/>
            <person name="Miyagawa K."/>
            <person name="Suzuki Y."/>
            <person name="Kubo T."/>
            <person name="Oyama M."/>
            <person name="Kohara Y."/>
            <person name="Fujiyama A."/>
            <person name="Arakawa K."/>
            <person name="Katayama T."/>
            <person name="Toyoda A."/>
            <person name="Kunieda T."/>
        </authorList>
    </citation>
    <scope>NUCLEOTIDE SEQUENCE [LARGE SCALE GENOMIC DNA]</scope>
    <source>
        <strain evidence="3 4">YOKOZUNA-1</strain>
    </source>
</reference>
<protein>
    <recommendedName>
        <fullName evidence="2">EF-hand domain-containing protein</fullName>
    </recommendedName>
</protein>